<keyword evidence="3 6" id="KW-0645">Protease</keyword>
<evidence type="ECO:0000256" key="1">
    <source>
        <dbReference type="ARBA" id="ARBA00009431"/>
    </source>
</evidence>
<feature type="chain" id="PRO_5006523014" description="Carboxypeptidase" evidence="6">
    <location>
        <begin position="22"/>
        <end position="496"/>
    </location>
</feature>
<dbReference type="Gene3D" id="1.10.287.410">
    <property type="match status" value="1"/>
</dbReference>
<dbReference type="EC" id="3.4.16.-" evidence="6"/>
<dbReference type="PRINTS" id="PR00724">
    <property type="entry name" value="CRBOXYPTASEC"/>
</dbReference>
<evidence type="ECO:0000256" key="5">
    <source>
        <dbReference type="ARBA" id="ARBA00023180"/>
    </source>
</evidence>
<evidence type="ECO:0000256" key="3">
    <source>
        <dbReference type="ARBA" id="ARBA00022670"/>
    </source>
</evidence>
<feature type="signal peptide" evidence="6">
    <location>
        <begin position="1"/>
        <end position="21"/>
    </location>
</feature>
<dbReference type="VEuPathDB" id="FungiDB:MCYG_00135"/>
<evidence type="ECO:0000256" key="4">
    <source>
        <dbReference type="ARBA" id="ARBA00022801"/>
    </source>
</evidence>
<dbReference type="STRING" id="554155.C5FBR3"/>
<dbReference type="GeneID" id="9230161"/>
<gene>
    <name evidence="7" type="ORF">MCYG_00135</name>
</gene>
<protein>
    <recommendedName>
        <fullName evidence="6">Carboxypeptidase</fullName>
        <ecNumber evidence="6">3.4.16.-</ecNumber>
    </recommendedName>
</protein>
<dbReference type="InterPro" id="IPR029058">
    <property type="entry name" value="AB_hydrolase_fold"/>
</dbReference>
<evidence type="ECO:0000256" key="2">
    <source>
        <dbReference type="ARBA" id="ARBA00022645"/>
    </source>
</evidence>
<keyword evidence="2 6" id="KW-0121">Carboxypeptidase</keyword>
<sequence length="496" mass="55245">MLTPWWFASLLTASLVCSSQAASQVPLHVDLAKDAAGKDGFQVFTSKHSPRHSIRIKRQDSSICDAHSAQYTGWLDLGPKHLFFWYFDSQNDPENDPLTLWMTGGPGYSSMLGMLQEVGPCLINEHGNGTYYNPWGWSKKSSMLFVDQPVGVGFSYIDEGHDTPDTSHIAAVDMHRFLQLFVSEVFPSKLSVPFHISGESYGGHYIPHLGAQIVQQNKLYPNEPQIRLKSCLIGNGCMSEMHTTFGYWETLCTTNPGVENPVFNETRCDIMAKNMPRCMTVSEVCRRNPDPAICLSAKAVCIEGITGMYDEESDVKGGRNRFDITVPCQVDDICYVQGPLLENYLNSKLVWDAISPPKEVKHYKLSSTHVADVFGLTSDEMVPSTTQVEYLLANQIHVMNYQGNLDLACNTAGNLRWAHSIPWKGQPKFSSKPLVPWKSVLASTGKNETVGKMKEVNIRVTDSTTITTSAGHMVPQDRPDVAFDLMNRWISGEAFV</sequence>
<dbReference type="Pfam" id="PF00450">
    <property type="entry name" value="Peptidase_S10"/>
    <property type="match status" value="1"/>
</dbReference>
<dbReference type="Gene3D" id="3.40.50.1820">
    <property type="entry name" value="alpha/beta hydrolase"/>
    <property type="match status" value="1"/>
</dbReference>
<dbReference type="RefSeq" id="XP_002850031.1">
    <property type="nucleotide sequence ID" value="XM_002849985.1"/>
</dbReference>
<keyword evidence="5" id="KW-0325">Glycoprotein</keyword>
<dbReference type="PANTHER" id="PTHR11802">
    <property type="entry name" value="SERINE PROTEASE FAMILY S10 SERINE CARBOXYPEPTIDASE"/>
    <property type="match status" value="1"/>
</dbReference>
<keyword evidence="8" id="KW-1185">Reference proteome</keyword>
<dbReference type="OMA" id="ITAPCEI"/>
<comment type="similarity">
    <text evidence="1 6">Belongs to the peptidase S10 family.</text>
</comment>
<dbReference type="PANTHER" id="PTHR11802:SF432">
    <property type="entry name" value="Y, PUTATIVE-RELATED"/>
    <property type="match status" value="1"/>
</dbReference>
<dbReference type="InterPro" id="IPR018202">
    <property type="entry name" value="Ser_caboxypep_ser_AS"/>
</dbReference>
<dbReference type="SUPFAM" id="SSF53474">
    <property type="entry name" value="alpha/beta-Hydrolases"/>
    <property type="match status" value="1"/>
</dbReference>
<keyword evidence="6" id="KW-0732">Signal</keyword>
<dbReference type="AlphaFoldDB" id="C5FBR3"/>
<evidence type="ECO:0000313" key="7">
    <source>
        <dbReference type="EMBL" id="EEQ27247.1"/>
    </source>
</evidence>
<dbReference type="GO" id="GO:0006508">
    <property type="term" value="P:proteolysis"/>
    <property type="evidence" value="ECO:0007669"/>
    <property type="project" value="UniProtKB-KW"/>
</dbReference>
<dbReference type="Proteomes" id="UP000002035">
    <property type="component" value="Unassembled WGS sequence"/>
</dbReference>
<keyword evidence="4 6" id="KW-0378">Hydrolase</keyword>
<dbReference type="PROSITE" id="PS00131">
    <property type="entry name" value="CARBOXYPEPT_SER_SER"/>
    <property type="match status" value="1"/>
</dbReference>
<name>C5FBR3_ARTOC</name>
<dbReference type="HOGENOM" id="CLU_008523_10_4_1"/>
<accession>C5FBR3</accession>
<reference evidence="8" key="1">
    <citation type="journal article" date="2012" name="MBio">
        <title>Comparative genome analysis of Trichophyton rubrum and related dermatophytes reveals candidate genes involved in infection.</title>
        <authorList>
            <person name="Martinez D.A."/>
            <person name="Oliver B.G."/>
            <person name="Graeser Y."/>
            <person name="Goldberg J.M."/>
            <person name="Li W."/>
            <person name="Martinez-Rossi N.M."/>
            <person name="Monod M."/>
            <person name="Shelest E."/>
            <person name="Barton R.C."/>
            <person name="Birch E."/>
            <person name="Brakhage A.A."/>
            <person name="Chen Z."/>
            <person name="Gurr S.J."/>
            <person name="Heiman D."/>
            <person name="Heitman J."/>
            <person name="Kosti I."/>
            <person name="Rossi A."/>
            <person name="Saif S."/>
            <person name="Samalova M."/>
            <person name="Saunders C.W."/>
            <person name="Shea T."/>
            <person name="Summerbell R.C."/>
            <person name="Xu J."/>
            <person name="Young S."/>
            <person name="Zeng Q."/>
            <person name="Birren B.W."/>
            <person name="Cuomo C.A."/>
            <person name="White T.C."/>
        </authorList>
    </citation>
    <scope>NUCLEOTIDE SEQUENCE [LARGE SCALE GENOMIC DNA]</scope>
    <source>
        <strain evidence="8">ATCC MYA-4605 / CBS 113480</strain>
    </source>
</reference>
<dbReference type="InterPro" id="IPR001563">
    <property type="entry name" value="Peptidase_S10"/>
</dbReference>
<evidence type="ECO:0000256" key="6">
    <source>
        <dbReference type="RuleBase" id="RU361156"/>
    </source>
</evidence>
<evidence type="ECO:0000313" key="8">
    <source>
        <dbReference type="Proteomes" id="UP000002035"/>
    </source>
</evidence>
<dbReference type="eggNOG" id="KOG1282">
    <property type="taxonomic scope" value="Eukaryota"/>
</dbReference>
<dbReference type="OrthoDB" id="443318at2759"/>
<dbReference type="GO" id="GO:0000324">
    <property type="term" value="C:fungal-type vacuole"/>
    <property type="evidence" value="ECO:0007669"/>
    <property type="project" value="TreeGrafter"/>
</dbReference>
<proteinExistence type="inferred from homology"/>
<dbReference type="EMBL" id="DS995701">
    <property type="protein sequence ID" value="EEQ27247.1"/>
    <property type="molecule type" value="Genomic_DNA"/>
</dbReference>
<dbReference type="GO" id="GO:0004185">
    <property type="term" value="F:serine-type carboxypeptidase activity"/>
    <property type="evidence" value="ECO:0007669"/>
    <property type="project" value="UniProtKB-UniRule"/>
</dbReference>
<organism evidence="7 8">
    <name type="scientific">Arthroderma otae (strain ATCC MYA-4605 / CBS 113480)</name>
    <name type="common">Microsporum canis</name>
    <dbReference type="NCBI Taxonomy" id="554155"/>
    <lineage>
        <taxon>Eukaryota</taxon>
        <taxon>Fungi</taxon>
        <taxon>Dikarya</taxon>
        <taxon>Ascomycota</taxon>
        <taxon>Pezizomycotina</taxon>
        <taxon>Eurotiomycetes</taxon>
        <taxon>Eurotiomycetidae</taxon>
        <taxon>Onygenales</taxon>
        <taxon>Arthrodermataceae</taxon>
        <taxon>Microsporum</taxon>
    </lineage>
</organism>